<protein>
    <recommendedName>
        <fullName evidence="11">Phenylalanine ammonia-lyase</fullName>
    </recommendedName>
</protein>
<keyword evidence="8" id="KW-0503">Monooxygenase</keyword>
<evidence type="ECO:0000256" key="8">
    <source>
        <dbReference type="ARBA" id="ARBA00023033"/>
    </source>
</evidence>
<evidence type="ECO:0000256" key="3">
    <source>
        <dbReference type="ARBA" id="ARBA00010617"/>
    </source>
</evidence>
<dbReference type="InterPro" id="IPR023144">
    <property type="entry name" value="Phe_NH3-lyase_shielding_dom_sf"/>
</dbReference>
<comment type="similarity">
    <text evidence="3">Belongs to the cytochrome P450 family.</text>
</comment>
<keyword evidence="4" id="KW-0349">Heme</keyword>
<dbReference type="InterPro" id="IPR002974">
    <property type="entry name" value="Cyt_P450_E_CYP52_ascomycetes"/>
</dbReference>
<dbReference type="AlphaFoldDB" id="A0A6V8HPH8"/>
<keyword evidence="10" id="KW-1185">Reference proteome</keyword>
<dbReference type="SUPFAM" id="SSF48557">
    <property type="entry name" value="L-aspartase-like"/>
    <property type="match status" value="1"/>
</dbReference>
<keyword evidence="6" id="KW-0560">Oxidoreductase</keyword>
<dbReference type="PROSITE" id="PS00488">
    <property type="entry name" value="PAL_HISTIDASE"/>
    <property type="match status" value="1"/>
</dbReference>
<keyword evidence="5" id="KW-0479">Metal-binding</keyword>
<evidence type="ECO:0000256" key="2">
    <source>
        <dbReference type="ARBA" id="ARBA00007238"/>
    </source>
</evidence>
<evidence type="ECO:0000256" key="6">
    <source>
        <dbReference type="ARBA" id="ARBA00023002"/>
    </source>
</evidence>
<evidence type="ECO:0000256" key="4">
    <source>
        <dbReference type="ARBA" id="ARBA00022617"/>
    </source>
</evidence>
<dbReference type="PRINTS" id="PR00464">
    <property type="entry name" value="EP450II"/>
</dbReference>
<evidence type="ECO:0000313" key="9">
    <source>
        <dbReference type="EMBL" id="GAM43860.1"/>
    </source>
</evidence>
<accession>A0A6V8HPH8</accession>
<dbReference type="GO" id="GO:0016841">
    <property type="term" value="F:ammonia-lyase activity"/>
    <property type="evidence" value="ECO:0007669"/>
    <property type="project" value="InterPro"/>
</dbReference>
<dbReference type="InterPro" id="IPR008948">
    <property type="entry name" value="L-Aspartase-like"/>
</dbReference>
<dbReference type="Proteomes" id="UP000053095">
    <property type="component" value="Unassembled WGS sequence"/>
</dbReference>
<dbReference type="Gene3D" id="1.10.630.10">
    <property type="entry name" value="Cytochrome P450"/>
    <property type="match status" value="1"/>
</dbReference>
<dbReference type="GO" id="GO:0016712">
    <property type="term" value="F:oxidoreductase activity, acting on paired donors, with incorporation or reduction of molecular oxygen, reduced flavin or flavoprotein as one donor, and incorporation of one atom of oxygen"/>
    <property type="evidence" value="ECO:0007669"/>
    <property type="project" value="InterPro"/>
</dbReference>
<dbReference type="PANTHER" id="PTHR10362">
    <property type="entry name" value="HISTIDINE AMMONIA-LYASE"/>
    <property type="match status" value="1"/>
</dbReference>
<dbReference type="GO" id="GO:0020037">
    <property type="term" value="F:heme binding"/>
    <property type="evidence" value="ECO:0007669"/>
    <property type="project" value="InterPro"/>
</dbReference>
<evidence type="ECO:0000256" key="5">
    <source>
        <dbReference type="ARBA" id="ARBA00022723"/>
    </source>
</evidence>
<dbReference type="InterPro" id="IPR036396">
    <property type="entry name" value="Cyt_P450_sf"/>
</dbReference>
<dbReference type="Gene3D" id="1.10.274.20">
    <property type="entry name" value="Phenylalanine ammonia-lyase 1, domain 3"/>
    <property type="match status" value="1"/>
</dbReference>
<gene>
    <name evidence="9" type="ORF">TCE0_060r19015</name>
</gene>
<dbReference type="Gene3D" id="1.20.200.10">
    <property type="entry name" value="Fumarase/aspartase (Central domain)"/>
    <property type="match status" value="1"/>
</dbReference>
<reference evidence="10" key="1">
    <citation type="journal article" date="2015" name="Genome Announc.">
        <title>Draft genome sequence of Talaromyces cellulolyticus strain Y-94, a source of lignocellulosic biomass-degrading enzymes.</title>
        <authorList>
            <person name="Fujii T."/>
            <person name="Koike H."/>
            <person name="Sawayama S."/>
            <person name="Yano S."/>
            <person name="Inoue H."/>
        </authorList>
    </citation>
    <scope>NUCLEOTIDE SEQUENCE [LARGE SCALE GENOMIC DNA]</scope>
    <source>
        <strain evidence="10">Y-94</strain>
    </source>
</reference>
<evidence type="ECO:0000256" key="1">
    <source>
        <dbReference type="ARBA" id="ARBA00001971"/>
    </source>
</evidence>
<dbReference type="InterPro" id="IPR002402">
    <property type="entry name" value="Cyt_P450_E_grp-II"/>
</dbReference>
<evidence type="ECO:0008006" key="11">
    <source>
        <dbReference type="Google" id="ProtNLM"/>
    </source>
</evidence>
<proteinExistence type="inferred from homology"/>
<dbReference type="InterPro" id="IPR001128">
    <property type="entry name" value="Cyt_P450"/>
</dbReference>
<comment type="similarity">
    <text evidence="2">Belongs to the PAL/histidase family.</text>
</comment>
<dbReference type="Gene3D" id="1.10.275.10">
    <property type="entry name" value="Fumarase/aspartase (N-terminal domain)"/>
    <property type="match status" value="1"/>
</dbReference>
<dbReference type="EMBL" id="DF933856">
    <property type="protein sequence ID" value="GAM43860.1"/>
    <property type="molecule type" value="Genomic_DNA"/>
</dbReference>
<name>A0A6V8HPH8_TALPI</name>
<organism evidence="9 10">
    <name type="scientific">Talaromyces pinophilus</name>
    <name type="common">Penicillium pinophilum</name>
    <dbReference type="NCBI Taxonomy" id="128442"/>
    <lineage>
        <taxon>Eukaryota</taxon>
        <taxon>Fungi</taxon>
        <taxon>Dikarya</taxon>
        <taxon>Ascomycota</taxon>
        <taxon>Pezizomycotina</taxon>
        <taxon>Eurotiomycetes</taxon>
        <taxon>Eurotiomycetidae</taxon>
        <taxon>Eurotiales</taxon>
        <taxon>Trichocomaceae</taxon>
        <taxon>Talaromyces</taxon>
        <taxon>Talaromyces sect. Talaromyces</taxon>
    </lineage>
</organism>
<dbReference type="InterPro" id="IPR022313">
    <property type="entry name" value="Phe/His_NH3-lyase_AS"/>
</dbReference>
<dbReference type="Pfam" id="PF00221">
    <property type="entry name" value="Lyase_aromatic"/>
    <property type="match status" value="1"/>
</dbReference>
<sequence>MLSTNFSHYEVGFRRRNAFEPLFGNSIFQSDGKRWKELRTQLQQCFTRVETSQPALLEHHSRNLLAALPPDGQAFDMAVLLHRYAADVSTHFLFGESIDSIRNPKNLETGALKAFNDTHAGCEFRWLLGRLTVFWPQSTFMKNVRITHQFIQHYVDAALQRRGVPSSKASSAPGIPRVLFLDQLAQRTQNRKVLQDELTTLYFAGTDAPAALLSNLFFILSKKPAVWDRLRTEVRPLAGKPPSIDQLKKLRYVGDCIRETLRLYPPQASNSRIAVQDTILPKGGGLSGESPVFVRKGTMIHLSTYALHRHKGLWGHDAEDFRPERYGILSPGSRDPHLPSHATACLISRFELAWEDPAESHHLPLTWVRAAILLRINSLIKGHSGIRPVIFERLHALLTHNIIPMVPTRGSISASGDLSPLAYISGTIQGKRTIRVLSPDKKQDVYADEALAEAGLAPVSLTAKEGLAVVNGTAISTAAASLVLHDIHQLVLLSQILTAMSVEALLGSPESFDELFGRVRPHPGQIESARNINAFLRGSQLARIKDGKDGTLRQDRYSIRTAAQWIGPVLEDLLLAHQQITIECNSVTDNPLINDDGKVVHGGNFQAKAVTSAMEKCRQGIQSIGRMVFTQCQELINPATSWGLPPNLVAEEPSKSGIFKAIDIYISALTSELGFLAAPVNHVYTAEMGNQSLNSLALISARYTATAAKILTELAAAHILSLCQALDLRAMHLLFLDSVHDKFNMLVSTLETNLNLQAKEPPLSTILWAHVQKSLEQTVAIDTEVRFVQVAKSIRVPIIDHLAVPLEHLALEEMESLIMKLTVLLQEAWDSNLDVYLDHGDASSILGTASKSIYEYVRKSLCIPFLCTSRIMTPVSDVIDSTGSKEAPTVGGYTSILYRAIRCGELVPIMSEIVRECLASKELCQ</sequence>
<dbReference type="CDD" id="cd00332">
    <property type="entry name" value="PAL-HAL"/>
    <property type="match status" value="1"/>
</dbReference>
<comment type="caution">
    <text evidence="9">The sequence shown here is derived from an EMBL/GenBank/DDBJ whole genome shotgun (WGS) entry which is preliminary data.</text>
</comment>
<keyword evidence="7" id="KW-0408">Iron</keyword>
<dbReference type="InterPro" id="IPR024083">
    <property type="entry name" value="Fumarase/histidase_N"/>
</dbReference>
<dbReference type="PRINTS" id="PR01239">
    <property type="entry name" value="EP450IICYP52"/>
</dbReference>
<dbReference type="InterPro" id="IPR001106">
    <property type="entry name" value="Aromatic_Lyase"/>
</dbReference>
<evidence type="ECO:0000256" key="7">
    <source>
        <dbReference type="ARBA" id="ARBA00023004"/>
    </source>
</evidence>
<dbReference type="Pfam" id="PF00067">
    <property type="entry name" value="p450"/>
    <property type="match status" value="1"/>
</dbReference>
<dbReference type="SUPFAM" id="SSF48264">
    <property type="entry name" value="Cytochrome P450"/>
    <property type="match status" value="1"/>
</dbReference>
<evidence type="ECO:0000313" key="10">
    <source>
        <dbReference type="Proteomes" id="UP000053095"/>
    </source>
</evidence>
<comment type="cofactor">
    <cofactor evidence="1">
        <name>heme</name>
        <dbReference type="ChEBI" id="CHEBI:30413"/>
    </cofactor>
</comment>
<dbReference type="GO" id="GO:0005506">
    <property type="term" value="F:iron ion binding"/>
    <property type="evidence" value="ECO:0007669"/>
    <property type="project" value="InterPro"/>
</dbReference>